<organism evidence="9 10">
    <name type="scientific">Pseudovirgaria hyperparasitica</name>
    <dbReference type="NCBI Taxonomy" id="470096"/>
    <lineage>
        <taxon>Eukaryota</taxon>
        <taxon>Fungi</taxon>
        <taxon>Dikarya</taxon>
        <taxon>Ascomycota</taxon>
        <taxon>Pezizomycotina</taxon>
        <taxon>Dothideomycetes</taxon>
        <taxon>Dothideomycetes incertae sedis</taxon>
        <taxon>Acrospermales</taxon>
        <taxon>Acrospermaceae</taxon>
        <taxon>Pseudovirgaria</taxon>
    </lineage>
</organism>
<keyword evidence="4 7" id="KW-0472">Membrane</keyword>
<dbReference type="GeneID" id="54480784"/>
<name>A0A6A6WJU6_9PEZI</name>
<dbReference type="OrthoDB" id="3903189at2759"/>
<protein>
    <recommendedName>
        <fullName evidence="8">Rhodopsin domain-containing protein</fullName>
    </recommendedName>
</protein>
<evidence type="ECO:0000313" key="10">
    <source>
        <dbReference type="Proteomes" id="UP000799437"/>
    </source>
</evidence>
<evidence type="ECO:0000256" key="5">
    <source>
        <dbReference type="ARBA" id="ARBA00038359"/>
    </source>
</evidence>
<comment type="subcellular location">
    <subcellularLocation>
        <location evidence="1">Membrane</location>
        <topology evidence="1">Multi-pass membrane protein</topology>
    </subcellularLocation>
</comment>
<keyword evidence="10" id="KW-1185">Reference proteome</keyword>
<feature type="transmembrane region" description="Helical" evidence="7">
    <location>
        <begin position="46"/>
        <end position="65"/>
    </location>
</feature>
<proteinExistence type="inferred from homology"/>
<feature type="transmembrane region" description="Helical" evidence="7">
    <location>
        <begin position="130"/>
        <end position="153"/>
    </location>
</feature>
<dbReference type="PANTHER" id="PTHR33048">
    <property type="entry name" value="PTH11-LIKE INTEGRAL MEMBRANE PROTEIN (AFU_ORTHOLOGUE AFUA_5G11245)"/>
    <property type="match status" value="1"/>
</dbReference>
<reference evidence="9" key="1">
    <citation type="journal article" date="2020" name="Stud. Mycol.">
        <title>101 Dothideomycetes genomes: a test case for predicting lifestyles and emergence of pathogens.</title>
        <authorList>
            <person name="Haridas S."/>
            <person name="Albert R."/>
            <person name="Binder M."/>
            <person name="Bloem J."/>
            <person name="Labutti K."/>
            <person name="Salamov A."/>
            <person name="Andreopoulos B."/>
            <person name="Baker S."/>
            <person name="Barry K."/>
            <person name="Bills G."/>
            <person name="Bluhm B."/>
            <person name="Cannon C."/>
            <person name="Castanera R."/>
            <person name="Culley D."/>
            <person name="Daum C."/>
            <person name="Ezra D."/>
            <person name="Gonzalez J."/>
            <person name="Henrissat B."/>
            <person name="Kuo A."/>
            <person name="Liang C."/>
            <person name="Lipzen A."/>
            <person name="Lutzoni F."/>
            <person name="Magnuson J."/>
            <person name="Mondo S."/>
            <person name="Nolan M."/>
            <person name="Ohm R."/>
            <person name="Pangilinan J."/>
            <person name="Park H.-J."/>
            <person name="Ramirez L."/>
            <person name="Alfaro M."/>
            <person name="Sun H."/>
            <person name="Tritt A."/>
            <person name="Yoshinaga Y."/>
            <person name="Zwiers L.-H."/>
            <person name="Turgeon B."/>
            <person name="Goodwin S."/>
            <person name="Spatafora J."/>
            <person name="Crous P."/>
            <person name="Grigoriev I."/>
        </authorList>
    </citation>
    <scope>NUCLEOTIDE SEQUENCE</scope>
    <source>
        <strain evidence="9">CBS 121739</strain>
    </source>
</reference>
<feature type="transmembrane region" description="Helical" evidence="7">
    <location>
        <begin position="14"/>
        <end position="34"/>
    </location>
</feature>
<keyword evidence="2 7" id="KW-0812">Transmembrane</keyword>
<dbReference type="InterPro" id="IPR049326">
    <property type="entry name" value="Rhodopsin_dom_fungi"/>
</dbReference>
<evidence type="ECO:0000256" key="6">
    <source>
        <dbReference type="SAM" id="MobiDB-lite"/>
    </source>
</evidence>
<feature type="transmembrane region" description="Helical" evidence="7">
    <location>
        <begin position="181"/>
        <end position="199"/>
    </location>
</feature>
<keyword evidence="3 7" id="KW-1133">Transmembrane helix</keyword>
<dbReference type="InterPro" id="IPR052337">
    <property type="entry name" value="SAT4-like"/>
</dbReference>
<dbReference type="AlphaFoldDB" id="A0A6A6WJU6"/>
<dbReference type="Pfam" id="PF20684">
    <property type="entry name" value="Fung_rhodopsin"/>
    <property type="match status" value="1"/>
</dbReference>
<evidence type="ECO:0000256" key="4">
    <source>
        <dbReference type="ARBA" id="ARBA00023136"/>
    </source>
</evidence>
<evidence type="ECO:0000256" key="7">
    <source>
        <dbReference type="SAM" id="Phobius"/>
    </source>
</evidence>
<feature type="domain" description="Rhodopsin" evidence="8">
    <location>
        <begin position="27"/>
        <end position="268"/>
    </location>
</feature>
<comment type="similarity">
    <text evidence="5">Belongs to the SAT4 family.</text>
</comment>
<sequence>MGLAAMLNLVVESWIWYGVTVIVASARFISRGLTFGSIKKMQTDDYIMAAALCTYTTFLVAINIVSDHNSNLLPPGFDFAELTPDDVANRQYGSKMILVVEICQCVTIWAVKACLLIMYYRLTIAMKRNLLVKALAVYAAFGFIFMMVFYLGVWCRPFSNYWAVPTPSQCSAATNHLITNATFNLSSDLLMLALALQMFVSSHLPWRRKAILCGIFGLGGFVILAAVLNKYYSFTSPFGGEWTYWYVRESSTALLVANLPYTWTLLRRVFKLRAFNPDSSVTNNTATAGMSRSKFWHRGSAFASAGGSVDSGSGSGGGGGSAKKSVEWAVRGPFEHGRLPSNLDKDLYRLPSIDEPDSPFPEGQVFCGPPRGSVVSMRTSSGVARRASLVDKDPYRLPSLDEPERAMQDGDVEAGLDGMDGMDGGGVQRLAMAHVTPEKMV</sequence>
<dbReference type="PANTHER" id="PTHR33048:SF149">
    <property type="entry name" value="UBID FAMILY DECARBOXYLASE"/>
    <property type="match status" value="1"/>
</dbReference>
<feature type="transmembrane region" description="Helical" evidence="7">
    <location>
        <begin position="211"/>
        <end position="232"/>
    </location>
</feature>
<dbReference type="RefSeq" id="XP_033604628.1">
    <property type="nucleotide sequence ID" value="XM_033739730.1"/>
</dbReference>
<dbReference type="GO" id="GO:0016020">
    <property type="term" value="C:membrane"/>
    <property type="evidence" value="ECO:0007669"/>
    <property type="project" value="UniProtKB-SubCell"/>
</dbReference>
<dbReference type="Proteomes" id="UP000799437">
    <property type="component" value="Unassembled WGS sequence"/>
</dbReference>
<evidence type="ECO:0000313" key="9">
    <source>
        <dbReference type="EMBL" id="KAF2762177.1"/>
    </source>
</evidence>
<accession>A0A6A6WJU6</accession>
<dbReference type="EMBL" id="ML996566">
    <property type="protein sequence ID" value="KAF2762177.1"/>
    <property type="molecule type" value="Genomic_DNA"/>
</dbReference>
<evidence type="ECO:0000256" key="1">
    <source>
        <dbReference type="ARBA" id="ARBA00004141"/>
    </source>
</evidence>
<evidence type="ECO:0000259" key="8">
    <source>
        <dbReference type="Pfam" id="PF20684"/>
    </source>
</evidence>
<feature type="transmembrane region" description="Helical" evidence="7">
    <location>
        <begin position="244"/>
        <end position="266"/>
    </location>
</feature>
<feature type="transmembrane region" description="Helical" evidence="7">
    <location>
        <begin position="96"/>
        <end position="118"/>
    </location>
</feature>
<evidence type="ECO:0000256" key="2">
    <source>
        <dbReference type="ARBA" id="ARBA00022692"/>
    </source>
</evidence>
<evidence type="ECO:0000256" key="3">
    <source>
        <dbReference type="ARBA" id="ARBA00022989"/>
    </source>
</evidence>
<feature type="region of interest" description="Disordered" evidence="6">
    <location>
        <begin position="305"/>
        <end position="324"/>
    </location>
</feature>
<gene>
    <name evidence="9" type="ORF">EJ05DRAFT_199860</name>
</gene>